<dbReference type="NCBIfam" id="NF038020">
    <property type="entry name" value="HeR"/>
    <property type="match status" value="1"/>
</dbReference>
<sequence>MATMGSGKEGEGRVSLEGDQEAQELSKTESSEWNELRRRMFCGRGLNMLLYLNPAMALFHGALFAVTLAVGNLNLSVPVYNIAYDLEVTRTEGGQTSWKLLPAGGTVCMDLKFTWMTACFFLISAVFHLLNCTAWRRWYIAGIAECRCPSRWIEYTFSASLMAVLIAYGAGMNIMLLLVSVFFLSATTMFFGHVTELLARPTRDGNSWTEPWHYRLQAHFMGYVPQLTAWFLIIYQFHYTAAGAELTVNGEPSDGSRGMPPFVYGIVWGELIVFWSFGLIQLVFTSISPKFYPYGELAYQIMSLVSKGILGLVLIVNVLMLSNFEDIYQ</sequence>
<dbReference type="InterPro" id="IPR041113">
    <property type="entry name" value="Heliorhodopsin"/>
</dbReference>
<organism evidence="3 4">
    <name type="scientific">Chloropicon primus</name>
    <dbReference type="NCBI Taxonomy" id="1764295"/>
    <lineage>
        <taxon>Eukaryota</taxon>
        <taxon>Viridiplantae</taxon>
        <taxon>Chlorophyta</taxon>
        <taxon>Chloropicophyceae</taxon>
        <taxon>Chloropicales</taxon>
        <taxon>Chloropicaceae</taxon>
        <taxon>Chloropicon</taxon>
    </lineage>
</organism>
<dbReference type="EMBL" id="CP031041">
    <property type="protein sequence ID" value="QDZ22608.1"/>
    <property type="molecule type" value="Genomic_DNA"/>
</dbReference>
<evidence type="ECO:0000256" key="1">
    <source>
        <dbReference type="SAM" id="MobiDB-lite"/>
    </source>
</evidence>
<keyword evidence="2" id="KW-0812">Transmembrane</keyword>
<feature type="transmembrane region" description="Helical" evidence="2">
    <location>
        <begin position="220"/>
        <end position="242"/>
    </location>
</feature>
<evidence type="ECO:0000256" key="2">
    <source>
        <dbReference type="SAM" id="Phobius"/>
    </source>
</evidence>
<dbReference type="AlphaFoldDB" id="A0A5B8MPK8"/>
<evidence type="ECO:0000313" key="3">
    <source>
        <dbReference type="EMBL" id="QDZ22608.1"/>
    </source>
</evidence>
<feature type="transmembrane region" description="Helical" evidence="2">
    <location>
        <begin position="113"/>
        <end position="131"/>
    </location>
</feature>
<accession>A0A5B8MPK8</accession>
<dbReference type="Pfam" id="PF18761">
    <property type="entry name" value="Heliorhodopsin"/>
    <property type="match status" value="1"/>
</dbReference>
<feature type="transmembrane region" description="Helical" evidence="2">
    <location>
        <begin position="297"/>
        <end position="320"/>
    </location>
</feature>
<proteinExistence type="predicted"/>
<feature type="transmembrane region" description="Helical" evidence="2">
    <location>
        <begin position="262"/>
        <end position="285"/>
    </location>
</feature>
<protein>
    <submittedName>
        <fullName evidence="3">Uncharacterized protein</fullName>
    </submittedName>
</protein>
<reference evidence="3 4" key="1">
    <citation type="submission" date="2018-07" db="EMBL/GenBank/DDBJ databases">
        <title>The complete nuclear genome of the prasinophyte Chloropicon primus (CCMP1205).</title>
        <authorList>
            <person name="Pombert J.-F."/>
            <person name="Otis C."/>
            <person name="Turmel M."/>
            <person name="Lemieux C."/>
        </authorList>
    </citation>
    <scope>NUCLEOTIDE SEQUENCE [LARGE SCALE GENOMIC DNA]</scope>
    <source>
        <strain evidence="3 4">CCMP1205</strain>
    </source>
</reference>
<keyword evidence="2" id="KW-1133">Transmembrane helix</keyword>
<feature type="transmembrane region" description="Helical" evidence="2">
    <location>
        <begin position="48"/>
        <end position="70"/>
    </location>
</feature>
<gene>
    <name evidence="3" type="ORF">A3770_08p51260</name>
</gene>
<name>A0A5B8MPK8_9CHLO</name>
<dbReference type="Proteomes" id="UP000316726">
    <property type="component" value="Chromosome 8"/>
</dbReference>
<dbReference type="OrthoDB" id="2129259at2759"/>
<keyword evidence="2" id="KW-0472">Membrane</keyword>
<evidence type="ECO:0000313" key="4">
    <source>
        <dbReference type="Proteomes" id="UP000316726"/>
    </source>
</evidence>
<keyword evidence="4" id="KW-1185">Reference proteome</keyword>
<feature type="region of interest" description="Disordered" evidence="1">
    <location>
        <begin position="1"/>
        <end position="30"/>
    </location>
</feature>